<dbReference type="Proteomes" id="UP000479190">
    <property type="component" value="Unassembled WGS sequence"/>
</dbReference>
<proteinExistence type="predicted"/>
<gene>
    <name evidence="2" type="ORF">TBRA_LOCUS3495</name>
</gene>
<name>A0A6H5I0G0_9HYME</name>
<accession>A0A6H5I0G0</accession>
<dbReference type="EMBL" id="CADCXV010000646">
    <property type="protein sequence ID" value="CAB0031528.1"/>
    <property type="molecule type" value="Genomic_DNA"/>
</dbReference>
<organism evidence="2 3">
    <name type="scientific">Trichogramma brassicae</name>
    <dbReference type="NCBI Taxonomy" id="86971"/>
    <lineage>
        <taxon>Eukaryota</taxon>
        <taxon>Metazoa</taxon>
        <taxon>Ecdysozoa</taxon>
        <taxon>Arthropoda</taxon>
        <taxon>Hexapoda</taxon>
        <taxon>Insecta</taxon>
        <taxon>Pterygota</taxon>
        <taxon>Neoptera</taxon>
        <taxon>Endopterygota</taxon>
        <taxon>Hymenoptera</taxon>
        <taxon>Apocrita</taxon>
        <taxon>Proctotrupomorpha</taxon>
        <taxon>Chalcidoidea</taxon>
        <taxon>Trichogrammatidae</taxon>
        <taxon>Trichogramma</taxon>
    </lineage>
</organism>
<sequence length="246" mass="27831">MARTRECISAKKAIAALNYRAYKRKEDNCDSDESHQRNHGTEHVKGYVRRCILTISLAMIERRINLPYWSSHSVPGQRHSSAAVRLNPELIYVDLLLAAPLLNGRRSSAGCCRSTRVYTSTILPLGQKPSAEFFIDSYLSASGIVRSSQRSSMTAQWTRENSSRDMHGEIESENGFRRRRKKEIGGNASIREAQDSLVQSSDATVTATALATRDYIRREKEREIELLVFGRIEHRNPARGARVSYT</sequence>
<evidence type="ECO:0000256" key="1">
    <source>
        <dbReference type="SAM" id="MobiDB-lite"/>
    </source>
</evidence>
<evidence type="ECO:0000313" key="3">
    <source>
        <dbReference type="Proteomes" id="UP000479190"/>
    </source>
</evidence>
<keyword evidence="3" id="KW-1185">Reference proteome</keyword>
<protein>
    <submittedName>
        <fullName evidence="2">Uncharacterized protein</fullName>
    </submittedName>
</protein>
<evidence type="ECO:0000313" key="2">
    <source>
        <dbReference type="EMBL" id="CAB0031528.1"/>
    </source>
</evidence>
<feature type="compositionally biased region" description="Basic and acidic residues" evidence="1">
    <location>
        <begin position="161"/>
        <end position="176"/>
    </location>
</feature>
<reference evidence="2 3" key="1">
    <citation type="submission" date="2020-02" db="EMBL/GenBank/DDBJ databases">
        <authorList>
            <person name="Ferguson B K."/>
        </authorList>
    </citation>
    <scope>NUCLEOTIDE SEQUENCE [LARGE SCALE GENOMIC DNA]</scope>
</reference>
<dbReference type="AlphaFoldDB" id="A0A6H5I0G0"/>
<feature type="region of interest" description="Disordered" evidence="1">
    <location>
        <begin position="155"/>
        <end position="179"/>
    </location>
</feature>